<dbReference type="SUPFAM" id="SSF109998">
    <property type="entry name" value="Triger factor/SurA peptide-binding domain-like"/>
    <property type="match status" value="1"/>
</dbReference>
<keyword evidence="11" id="KW-0963">Cytoplasm</keyword>
<dbReference type="RefSeq" id="WP_166277490.1">
    <property type="nucleotide sequence ID" value="NZ_JAANNP010000001.1"/>
</dbReference>
<sequence length="477" mass="51872">MKTDVENLSPTRVKLTVEVGFDELKPSLDSAYKKIAGQVTIPGFRRGKIPARIIDQRFGRAMVLEEAVNEALPKFYGQAVQESGTQALGQPEVDVTEFADGQPLKFTAEVDVRPEVELPDLAGVQATVDSVAVTDEEVEEQLTSLRARFGSLQGVDRPAQDGDFVSIDLAAAIGGEDVPELATKGQSYEIGSGMLEGLDEAVIGLSEGESRTFTTKLAGGPHVGEEADVTVTVASVKERDLPAADDDFAQMASEFDTLEELRADLRTRLERSKKLEQGVQARDKVLEALLEQVELPLPDSVVKAEVDARMHDLAHQLENAGMTKEQFLKSEEREEADFDTEVEQRAREAVKAQFVLDAIATRDQIGVSQEELSEHLLRRAQQYGMAPEQFAQQLMQNGQVPLLVSEVVRGKALAVLLEAATITDTEGAAVDLEDLRPATVPSAEDLAAFMAQGGADGENPDQHGREPDHEHYGHNHA</sequence>
<comment type="subcellular location">
    <subcellularLocation>
        <location evidence="11">Cytoplasm</location>
    </subcellularLocation>
    <text evidence="11">About half TF is bound to the ribosome near the polypeptide exit tunnel while the other half is free in the cytoplasm.</text>
</comment>
<evidence type="ECO:0000256" key="12">
    <source>
        <dbReference type="SAM" id="MobiDB-lite"/>
    </source>
</evidence>
<comment type="domain">
    <text evidence="11">Consists of 3 domains; the N-terminus binds the ribosome, the middle domain has PPIase activity, while the C-terminus has intrinsic chaperone activity on its own.</text>
</comment>
<feature type="domain" description="Trigger factor ribosome-binding bacterial" evidence="13">
    <location>
        <begin position="1"/>
        <end position="144"/>
    </location>
</feature>
<evidence type="ECO:0000256" key="10">
    <source>
        <dbReference type="ARBA" id="ARBA00029986"/>
    </source>
</evidence>
<dbReference type="InterPro" id="IPR008880">
    <property type="entry name" value="Trigger_fac_C"/>
</dbReference>
<feature type="region of interest" description="Disordered" evidence="12">
    <location>
        <begin position="452"/>
        <end position="477"/>
    </location>
</feature>
<evidence type="ECO:0000256" key="2">
    <source>
        <dbReference type="ARBA" id="ARBA00005464"/>
    </source>
</evidence>
<dbReference type="PANTHER" id="PTHR30560">
    <property type="entry name" value="TRIGGER FACTOR CHAPERONE AND PEPTIDYL-PROLYL CIS/TRANS ISOMERASE"/>
    <property type="match status" value="1"/>
</dbReference>
<evidence type="ECO:0000256" key="4">
    <source>
        <dbReference type="ARBA" id="ARBA00016902"/>
    </source>
</evidence>
<evidence type="ECO:0000256" key="11">
    <source>
        <dbReference type="HAMAP-Rule" id="MF_00303"/>
    </source>
</evidence>
<comment type="catalytic activity">
    <reaction evidence="1 11">
        <text>[protein]-peptidylproline (omega=180) = [protein]-peptidylproline (omega=0)</text>
        <dbReference type="Rhea" id="RHEA:16237"/>
        <dbReference type="Rhea" id="RHEA-COMP:10747"/>
        <dbReference type="Rhea" id="RHEA-COMP:10748"/>
        <dbReference type="ChEBI" id="CHEBI:83833"/>
        <dbReference type="ChEBI" id="CHEBI:83834"/>
        <dbReference type="EC" id="5.2.1.8"/>
    </reaction>
</comment>
<dbReference type="Pfam" id="PF05697">
    <property type="entry name" value="Trigger_N"/>
    <property type="match status" value="1"/>
</dbReference>
<keyword evidence="16" id="KW-1185">Reference proteome</keyword>
<protein>
    <recommendedName>
        <fullName evidence="4 11">Trigger factor</fullName>
        <shortName evidence="11">TF</shortName>
        <ecNumber evidence="3 11">5.2.1.8</ecNumber>
    </recommendedName>
    <alternativeName>
        <fullName evidence="10 11">PPIase</fullName>
    </alternativeName>
</protein>
<dbReference type="Proteomes" id="UP000800981">
    <property type="component" value="Unassembled WGS sequence"/>
</dbReference>
<evidence type="ECO:0000313" key="15">
    <source>
        <dbReference type="EMBL" id="NHC12715.1"/>
    </source>
</evidence>
<dbReference type="Pfam" id="PF05698">
    <property type="entry name" value="Trigger_C"/>
    <property type="match status" value="1"/>
</dbReference>
<keyword evidence="5 11" id="KW-0132">Cell division</keyword>
<comment type="function">
    <text evidence="11">Involved in protein export. Acts as a chaperone by maintaining the newly synthesized protein in an open conformation. Functions as a peptidyl-prolyl cis-trans isomerase.</text>
</comment>
<comment type="caution">
    <text evidence="15">The sequence shown here is derived from an EMBL/GenBank/DDBJ whole genome shotgun (WGS) entry which is preliminary data.</text>
</comment>
<evidence type="ECO:0000256" key="5">
    <source>
        <dbReference type="ARBA" id="ARBA00022618"/>
    </source>
</evidence>
<feature type="domain" description="Trigger factor C-terminal" evidence="14">
    <location>
        <begin position="257"/>
        <end position="418"/>
    </location>
</feature>
<dbReference type="InterPro" id="IPR005215">
    <property type="entry name" value="Trig_fac"/>
</dbReference>
<proteinExistence type="inferred from homology"/>
<keyword evidence="8 11" id="KW-0413">Isomerase</keyword>
<dbReference type="EMBL" id="JAANNP010000001">
    <property type="protein sequence ID" value="NHC12715.1"/>
    <property type="molecule type" value="Genomic_DNA"/>
</dbReference>
<dbReference type="InterPro" id="IPR036611">
    <property type="entry name" value="Trigger_fac_ribosome-bd_sf"/>
</dbReference>
<dbReference type="SUPFAM" id="SSF102735">
    <property type="entry name" value="Trigger factor ribosome-binding domain"/>
    <property type="match status" value="1"/>
</dbReference>
<dbReference type="Gene3D" id="3.30.70.1050">
    <property type="entry name" value="Trigger factor ribosome-binding domain"/>
    <property type="match status" value="1"/>
</dbReference>
<dbReference type="Gene3D" id="1.10.3120.10">
    <property type="entry name" value="Trigger factor, C-terminal domain"/>
    <property type="match status" value="1"/>
</dbReference>
<dbReference type="GO" id="GO:0003755">
    <property type="term" value="F:peptidyl-prolyl cis-trans isomerase activity"/>
    <property type="evidence" value="ECO:0007669"/>
    <property type="project" value="UniProtKB-EC"/>
</dbReference>
<keyword evidence="9 11" id="KW-0131">Cell cycle</keyword>
<dbReference type="InterPro" id="IPR046357">
    <property type="entry name" value="PPIase_dom_sf"/>
</dbReference>
<dbReference type="PANTHER" id="PTHR30560:SF3">
    <property type="entry name" value="TRIGGER FACTOR-LIKE PROTEIN TIG, CHLOROPLASTIC"/>
    <property type="match status" value="1"/>
</dbReference>
<evidence type="ECO:0000256" key="7">
    <source>
        <dbReference type="ARBA" id="ARBA00023186"/>
    </source>
</evidence>
<gene>
    <name evidence="11" type="primary">tig</name>
    <name evidence="15" type="ORF">G9H71_02825</name>
</gene>
<evidence type="ECO:0000256" key="9">
    <source>
        <dbReference type="ARBA" id="ARBA00023306"/>
    </source>
</evidence>
<evidence type="ECO:0000259" key="14">
    <source>
        <dbReference type="Pfam" id="PF05698"/>
    </source>
</evidence>
<keyword evidence="7 11" id="KW-0143">Chaperone</keyword>
<keyword evidence="6 11" id="KW-0697">Rotamase</keyword>
<evidence type="ECO:0000256" key="1">
    <source>
        <dbReference type="ARBA" id="ARBA00000971"/>
    </source>
</evidence>
<comment type="similarity">
    <text evidence="2 11">Belongs to the FKBP-type PPIase family. Tig subfamily.</text>
</comment>
<dbReference type="HAMAP" id="MF_00303">
    <property type="entry name" value="Trigger_factor_Tig"/>
    <property type="match status" value="1"/>
</dbReference>
<feature type="compositionally biased region" description="Basic and acidic residues" evidence="12">
    <location>
        <begin position="460"/>
        <end position="477"/>
    </location>
</feature>
<dbReference type="EC" id="5.2.1.8" evidence="3 11"/>
<dbReference type="InterPro" id="IPR008881">
    <property type="entry name" value="Trigger_fac_ribosome-bd_bac"/>
</dbReference>
<dbReference type="SUPFAM" id="SSF54534">
    <property type="entry name" value="FKBP-like"/>
    <property type="match status" value="1"/>
</dbReference>
<evidence type="ECO:0000259" key="13">
    <source>
        <dbReference type="Pfam" id="PF05697"/>
    </source>
</evidence>
<accession>A0ABX0GQF7</accession>
<evidence type="ECO:0000256" key="3">
    <source>
        <dbReference type="ARBA" id="ARBA00013194"/>
    </source>
</evidence>
<organism evidence="15 16">
    <name type="scientific">Motilibacter deserti</name>
    <dbReference type="NCBI Taxonomy" id="2714956"/>
    <lineage>
        <taxon>Bacteria</taxon>
        <taxon>Bacillati</taxon>
        <taxon>Actinomycetota</taxon>
        <taxon>Actinomycetes</taxon>
        <taxon>Motilibacterales</taxon>
        <taxon>Motilibacteraceae</taxon>
        <taxon>Motilibacter</taxon>
    </lineage>
</organism>
<evidence type="ECO:0000256" key="6">
    <source>
        <dbReference type="ARBA" id="ARBA00023110"/>
    </source>
</evidence>
<dbReference type="NCBIfam" id="TIGR00115">
    <property type="entry name" value="tig"/>
    <property type="match status" value="1"/>
</dbReference>
<dbReference type="PIRSF" id="PIRSF003095">
    <property type="entry name" value="Trigger_factor"/>
    <property type="match status" value="1"/>
</dbReference>
<name>A0ABX0GQF7_9ACTN</name>
<dbReference type="InterPro" id="IPR027304">
    <property type="entry name" value="Trigger_fact/SurA_dom_sf"/>
</dbReference>
<evidence type="ECO:0000313" key="16">
    <source>
        <dbReference type="Proteomes" id="UP000800981"/>
    </source>
</evidence>
<reference evidence="15 16" key="1">
    <citation type="submission" date="2020-03" db="EMBL/GenBank/DDBJ databases">
        <title>Two novel Motilibacter sp.</title>
        <authorList>
            <person name="Liu S."/>
        </authorList>
    </citation>
    <scope>NUCLEOTIDE SEQUENCE [LARGE SCALE GENOMIC DNA]</scope>
    <source>
        <strain evidence="15 16">E257</strain>
    </source>
</reference>
<dbReference type="Gene3D" id="3.10.50.40">
    <property type="match status" value="1"/>
</dbReference>
<dbReference type="InterPro" id="IPR037041">
    <property type="entry name" value="Trigger_fac_C_sf"/>
</dbReference>
<evidence type="ECO:0000256" key="8">
    <source>
        <dbReference type="ARBA" id="ARBA00023235"/>
    </source>
</evidence>